<evidence type="ECO:0000256" key="4">
    <source>
        <dbReference type="ARBA" id="ARBA00022481"/>
    </source>
</evidence>
<evidence type="ECO:0000313" key="10">
    <source>
        <dbReference type="EMBL" id="VAW34925.1"/>
    </source>
</evidence>
<evidence type="ECO:0000256" key="2">
    <source>
        <dbReference type="ARBA" id="ARBA00008358"/>
    </source>
</evidence>
<reference evidence="10" key="1">
    <citation type="submission" date="2018-06" db="EMBL/GenBank/DDBJ databases">
        <authorList>
            <person name="Zhirakovskaya E."/>
        </authorList>
    </citation>
    <scope>NUCLEOTIDE SEQUENCE</scope>
</reference>
<protein>
    <recommendedName>
        <fullName evidence="11">General secretion pathway protein I</fullName>
    </recommendedName>
</protein>
<dbReference type="NCBIfam" id="TIGR02532">
    <property type="entry name" value="IV_pilin_GFxxxE"/>
    <property type="match status" value="1"/>
</dbReference>
<dbReference type="GO" id="GO:0005886">
    <property type="term" value="C:plasma membrane"/>
    <property type="evidence" value="ECO:0007669"/>
    <property type="project" value="UniProtKB-SubCell"/>
</dbReference>
<evidence type="ECO:0000256" key="1">
    <source>
        <dbReference type="ARBA" id="ARBA00004377"/>
    </source>
</evidence>
<dbReference type="GO" id="GO:0015627">
    <property type="term" value="C:type II protein secretion system complex"/>
    <property type="evidence" value="ECO:0007669"/>
    <property type="project" value="InterPro"/>
</dbReference>
<comment type="subcellular location">
    <subcellularLocation>
        <location evidence="1">Cell inner membrane</location>
        <topology evidence="1">Single-pass membrane protein</topology>
    </subcellularLocation>
</comment>
<dbReference type="Pfam" id="PF07963">
    <property type="entry name" value="N_methyl"/>
    <property type="match status" value="1"/>
</dbReference>
<organism evidence="10">
    <name type="scientific">hydrothermal vent metagenome</name>
    <dbReference type="NCBI Taxonomy" id="652676"/>
    <lineage>
        <taxon>unclassified sequences</taxon>
        <taxon>metagenomes</taxon>
        <taxon>ecological metagenomes</taxon>
    </lineage>
</organism>
<evidence type="ECO:0008006" key="11">
    <source>
        <dbReference type="Google" id="ProtNLM"/>
    </source>
</evidence>
<name>A0A3B0UUW8_9ZZZZ</name>
<evidence type="ECO:0000256" key="5">
    <source>
        <dbReference type="ARBA" id="ARBA00022519"/>
    </source>
</evidence>
<evidence type="ECO:0000256" key="8">
    <source>
        <dbReference type="ARBA" id="ARBA00023136"/>
    </source>
</evidence>
<accession>A0A3B0UUW8</accession>
<evidence type="ECO:0000256" key="7">
    <source>
        <dbReference type="ARBA" id="ARBA00022989"/>
    </source>
</evidence>
<proteinExistence type="inferred from homology"/>
<evidence type="ECO:0000256" key="9">
    <source>
        <dbReference type="SAM" id="Phobius"/>
    </source>
</evidence>
<dbReference type="PANTHER" id="PTHR38779">
    <property type="entry name" value="TYPE II SECRETION SYSTEM PROTEIN I-RELATED"/>
    <property type="match status" value="1"/>
</dbReference>
<dbReference type="PANTHER" id="PTHR38779:SF2">
    <property type="entry name" value="TYPE II SECRETION SYSTEM PROTEIN I-RELATED"/>
    <property type="match status" value="1"/>
</dbReference>
<keyword evidence="3" id="KW-1003">Cell membrane</keyword>
<dbReference type="InterPro" id="IPR012902">
    <property type="entry name" value="N_methyl_site"/>
</dbReference>
<dbReference type="AlphaFoldDB" id="A0A3B0UUW8"/>
<evidence type="ECO:0000256" key="3">
    <source>
        <dbReference type="ARBA" id="ARBA00022475"/>
    </source>
</evidence>
<keyword evidence="4" id="KW-0488">Methylation</keyword>
<comment type="similarity">
    <text evidence="2">Belongs to the GSP I family.</text>
</comment>
<dbReference type="GO" id="GO:0015628">
    <property type="term" value="P:protein secretion by the type II secretion system"/>
    <property type="evidence" value="ECO:0007669"/>
    <property type="project" value="InterPro"/>
</dbReference>
<keyword evidence="7 9" id="KW-1133">Transmembrane helix</keyword>
<feature type="transmembrane region" description="Helical" evidence="9">
    <location>
        <begin position="12"/>
        <end position="34"/>
    </location>
</feature>
<dbReference type="PROSITE" id="PS00409">
    <property type="entry name" value="PROKAR_NTER_METHYL"/>
    <property type="match status" value="1"/>
</dbReference>
<keyword evidence="6 9" id="KW-0812">Transmembrane</keyword>
<sequence length="139" mass="15368">MIANLRQKGFTLLEVLVAFTMLAVTFATVMQIIAGSSRNTVKASQNTKIAMLSQSKLDELGLFEKLEEGSSSGDFDDKTSWQLEISPYDAPYEGSYSQDFSAVELMQVTLIVTSTAGNKQHVTEFNTLRTITPDFSRAR</sequence>
<keyword evidence="5" id="KW-0997">Cell inner membrane</keyword>
<dbReference type="InterPro" id="IPR010052">
    <property type="entry name" value="T2SS_protein-GspI"/>
</dbReference>
<gene>
    <name evidence="10" type="ORF">MNBD_GAMMA01-2186</name>
</gene>
<keyword evidence="8 9" id="KW-0472">Membrane</keyword>
<dbReference type="EMBL" id="UOEW01000089">
    <property type="protein sequence ID" value="VAW34925.1"/>
    <property type="molecule type" value="Genomic_DNA"/>
</dbReference>
<evidence type="ECO:0000256" key="6">
    <source>
        <dbReference type="ARBA" id="ARBA00022692"/>
    </source>
</evidence>